<dbReference type="PANTHER" id="PTHR36111">
    <property type="entry name" value="INNER MEMBRANE PROTEIN-RELATED"/>
    <property type="match status" value="1"/>
</dbReference>
<dbReference type="KEGG" id="hprf:HLPR_04540"/>
<dbReference type="Proteomes" id="UP001321786">
    <property type="component" value="Chromosome"/>
</dbReference>
<feature type="transmembrane region" description="Helical" evidence="1">
    <location>
        <begin position="205"/>
        <end position="225"/>
    </location>
</feature>
<keyword evidence="1" id="KW-0812">Transmembrane</keyword>
<evidence type="ECO:0000313" key="3">
    <source>
        <dbReference type="Proteomes" id="UP001321786"/>
    </source>
</evidence>
<evidence type="ECO:0000256" key="1">
    <source>
        <dbReference type="SAM" id="Phobius"/>
    </source>
</evidence>
<accession>A0AAU9E4D8</accession>
<reference evidence="2 3" key="1">
    <citation type="submission" date="2023-08" db="EMBL/GenBank/DDBJ databases">
        <title>Helicovermis profunda gen. nov., sp. nov., a novel mesophilic, fermentative bacterium within the Bacillota from a deep-sea hydrothermal vent chimney.</title>
        <authorList>
            <person name="Miyazaki U."/>
            <person name="Mizutani D."/>
            <person name="Hashimoto Y."/>
            <person name="Tame A."/>
            <person name="Sawayama S."/>
            <person name="Miyazaki J."/>
            <person name="Takai K."/>
            <person name="Nakagawa S."/>
        </authorList>
    </citation>
    <scope>NUCLEOTIDE SEQUENCE [LARGE SCALE GENOMIC DNA]</scope>
    <source>
        <strain evidence="2 3">S502</strain>
    </source>
</reference>
<dbReference type="PANTHER" id="PTHR36111:SF2">
    <property type="entry name" value="INNER MEMBRANE PROTEIN"/>
    <property type="match status" value="1"/>
</dbReference>
<organism evidence="2 3">
    <name type="scientific">Helicovermis profundi</name>
    <dbReference type="NCBI Taxonomy" id="3065157"/>
    <lineage>
        <taxon>Bacteria</taxon>
        <taxon>Bacillati</taxon>
        <taxon>Bacillota</taxon>
        <taxon>Clostridia</taxon>
        <taxon>Helicovermis</taxon>
    </lineage>
</organism>
<protein>
    <submittedName>
        <fullName evidence="2">DUF554 domain-containing protein</fullName>
    </submittedName>
</protein>
<dbReference type="Pfam" id="PF04474">
    <property type="entry name" value="DUF554"/>
    <property type="match status" value="1"/>
</dbReference>
<feature type="transmembrane region" description="Helical" evidence="1">
    <location>
        <begin position="136"/>
        <end position="159"/>
    </location>
</feature>
<keyword evidence="3" id="KW-1185">Reference proteome</keyword>
<dbReference type="AlphaFoldDB" id="A0AAU9E4D8"/>
<feature type="transmembrane region" description="Helical" evidence="1">
    <location>
        <begin position="179"/>
        <end position="199"/>
    </location>
</feature>
<evidence type="ECO:0000313" key="2">
    <source>
        <dbReference type="EMBL" id="BEP28123.1"/>
    </source>
</evidence>
<keyword evidence="1" id="KW-0472">Membrane</keyword>
<dbReference type="RefSeq" id="WP_338536466.1">
    <property type="nucleotide sequence ID" value="NZ_AP028654.1"/>
</dbReference>
<dbReference type="InterPro" id="IPR007563">
    <property type="entry name" value="DUF554"/>
</dbReference>
<feature type="transmembrane region" description="Helical" evidence="1">
    <location>
        <begin position="94"/>
        <end position="116"/>
    </location>
</feature>
<dbReference type="EMBL" id="AP028654">
    <property type="protein sequence ID" value="BEP28123.1"/>
    <property type="molecule type" value="Genomic_DNA"/>
</dbReference>
<sequence>MLGTIVNSIAILIGSLIGILFKHGIPEKLNSSIMKSVGLSVMLIGLLNALKVNNLMLLIFSMLIGTIIGELIDIDKRLNIFGNKLERRFKGNNISEGFVTATLLFCVGSMAIIGSIESGLTGNHQTLFAKSILDGTISILFASSLGIGVAISAISVFIYQGTITLSASFLKDILTANAITDISAVGGLLIISIGINMIFESKIKTANLLPAIFLPGIYYAVLSLFQ</sequence>
<keyword evidence="1" id="KW-1133">Transmembrane helix</keyword>
<proteinExistence type="predicted"/>
<gene>
    <name evidence="2" type="ORF">HLPR_04540</name>
</gene>
<name>A0AAU9E4D8_9FIRM</name>
<feature type="transmembrane region" description="Helical" evidence="1">
    <location>
        <begin position="56"/>
        <end position="74"/>
    </location>
</feature>
<feature type="transmembrane region" description="Helical" evidence="1">
    <location>
        <begin position="6"/>
        <end position="25"/>
    </location>
</feature>